<dbReference type="RefSeq" id="WP_191735699.1">
    <property type="nucleotide sequence ID" value="NZ_JACYFS010000001.1"/>
</dbReference>
<dbReference type="Gene3D" id="3.90.1150.200">
    <property type="match status" value="1"/>
</dbReference>
<protein>
    <submittedName>
        <fullName evidence="2">DUF1801 domain-containing protein</fullName>
    </submittedName>
</protein>
<accession>A0ABR8Z9Q9</accession>
<evidence type="ECO:0000259" key="1">
    <source>
        <dbReference type="Pfam" id="PF08818"/>
    </source>
</evidence>
<evidence type="ECO:0000313" key="2">
    <source>
        <dbReference type="EMBL" id="MBD8082025.1"/>
    </source>
</evidence>
<dbReference type="Proteomes" id="UP000637299">
    <property type="component" value="Unassembled WGS sequence"/>
</dbReference>
<dbReference type="EMBL" id="JACYFS010000001">
    <property type="protein sequence ID" value="MBD8082025.1"/>
    <property type="molecule type" value="Genomic_DNA"/>
</dbReference>
<reference evidence="2 3" key="1">
    <citation type="submission" date="2020-09" db="EMBL/GenBank/DDBJ databases">
        <title>Genome seq and assembly of Chryseobacterium sp.</title>
        <authorList>
            <person name="Chhetri G."/>
        </authorList>
    </citation>
    <scope>NUCLEOTIDE SEQUENCE [LARGE SCALE GENOMIC DNA]</scope>
    <source>
        <strain evidence="2 3">GCR10</strain>
    </source>
</reference>
<comment type="caution">
    <text evidence="2">The sequence shown here is derived from an EMBL/GenBank/DDBJ whole genome shotgun (WGS) entry which is preliminary data.</text>
</comment>
<dbReference type="SUPFAM" id="SSF159888">
    <property type="entry name" value="YdhG-like"/>
    <property type="match status" value="1"/>
</dbReference>
<keyword evidence="3" id="KW-1185">Reference proteome</keyword>
<name>A0ABR8Z9Q9_9FLAO</name>
<gene>
    <name evidence="2" type="ORF">IC610_06245</name>
</gene>
<sequence length="132" mass="15600">MINPDILDYIEKLSDSDKEICKILSKIIDEELRDAENKIWHAHPVWFLEENPIVGFSRQKKGIRLMFWSGKSFNEEQLNVEGEKFQDASIFYNAQSEINAADLKRWLKKSVEIQWDYKNLVKRKGELIKIKG</sequence>
<evidence type="ECO:0000313" key="3">
    <source>
        <dbReference type="Proteomes" id="UP000637299"/>
    </source>
</evidence>
<feature type="domain" description="YdhG-like" evidence="1">
    <location>
        <begin position="18"/>
        <end position="111"/>
    </location>
</feature>
<organism evidence="2 3">
    <name type="scientific">Chryseobacterium caseinilyticum</name>
    <dbReference type="NCBI Taxonomy" id="2771428"/>
    <lineage>
        <taxon>Bacteria</taxon>
        <taxon>Pseudomonadati</taxon>
        <taxon>Bacteroidota</taxon>
        <taxon>Flavobacteriia</taxon>
        <taxon>Flavobacteriales</taxon>
        <taxon>Weeksellaceae</taxon>
        <taxon>Chryseobacterium group</taxon>
        <taxon>Chryseobacterium</taxon>
    </lineage>
</organism>
<dbReference type="Pfam" id="PF08818">
    <property type="entry name" value="DUF1801"/>
    <property type="match status" value="1"/>
</dbReference>
<proteinExistence type="predicted"/>
<dbReference type="InterPro" id="IPR014922">
    <property type="entry name" value="YdhG-like"/>
</dbReference>